<organism evidence="2 3">
    <name type="scientific">Pseudanabaena frigida</name>
    <dbReference type="NCBI Taxonomy" id="945775"/>
    <lineage>
        <taxon>Bacteria</taxon>
        <taxon>Bacillati</taxon>
        <taxon>Cyanobacteriota</taxon>
        <taxon>Cyanophyceae</taxon>
        <taxon>Pseudanabaenales</taxon>
        <taxon>Pseudanabaenaceae</taxon>
        <taxon>Pseudanabaena</taxon>
    </lineage>
</organism>
<reference evidence="2 3" key="2">
    <citation type="submission" date="2018-06" db="EMBL/GenBank/DDBJ databases">
        <title>Metagenomic assembly of (sub)arctic Cyanobacteria and their associated microbiome from non-axenic cultures.</title>
        <authorList>
            <person name="Baurain D."/>
        </authorList>
    </citation>
    <scope>NUCLEOTIDE SEQUENCE [LARGE SCALE GENOMIC DNA]</scope>
    <source>
        <strain evidence="2">ULC066bin1</strain>
    </source>
</reference>
<keyword evidence="2" id="KW-0547">Nucleotide-binding</keyword>
<dbReference type="SUPFAM" id="SSF52540">
    <property type="entry name" value="P-loop containing nucleoside triphosphate hydrolases"/>
    <property type="match status" value="1"/>
</dbReference>
<dbReference type="PANTHER" id="PTHR43581:SF4">
    <property type="entry name" value="ATP_GTP PHOSPHATASE"/>
    <property type="match status" value="1"/>
</dbReference>
<dbReference type="GO" id="GO:0005524">
    <property type="term" value="F:ATP binding"/>
    <property type="evidence" value="ECO:0007669"/>
    <property type="project" value="UniProtKB-KW"/>
</dbReference>
<dbReference type="InterPro" id="IPR051396">
    <property type="entry name" value="Bact_Antivir_Def_Nuclease"/>
</dbReference>
<dbReference type="EMBL" id="QBML01000005">
    <property type="protein sequence ID" value="PZO43346.1"/>
    <property type="molecule type" value="Genomic_DNA"/>
</dbReference>
<dbReference type="Pfam" id="PF13175">
    <property type="entry name" value="AAA_15"/>
    <property type="match status" value="1"/>
</dbReference>
<keyword evidence="2" id="KW-0067">ATP-binding</keyword>
<gene>
    <name evidence="2" type="ORF">DCF19_05205</name>
</gene>
<protein>
    <submittedName>
        <fullName evidence="2">ATP-binding protein</fullName>
    </submittedName>
</protein>
<comment type="caution">
    <text evidence="2">The sequence shown here is derived from an EMBL/GenBank/DDBJ whole genome shotgun (WGS) entry which is preliminary data.</text>
</comment>
<name>A0A2W4WEN5_9CYAN</name>
<dbReference type="Gene3D" id="3.40.50.300">
    <property type="entry name" value="P-loop containing nucleotide triphosphate hydrolases"/>
    <property type="match status" value="2"/>
</dbReference>
<dbReference type="PANTHER" id="PTHR43581">
    <property type="entry name" value="ATP/GTP PHOSPHATASE"/>
    <property type="match status" value="1"/>
</dbReference>
<dbReference type="InterPro" id="IPR027417">
    <property type="entry name" value="P-loop_NTPase"/>
</dbReference>
<reference evidence="2 3" key="1">
    <citation type="submission" date="2018-04" db="EMBL/GenBank/DDBJ databases">
        <authorList>
            <person name="Go L.Y."/>
            <person name="Mitchell J.A."/>
        </authorList>
    </citation>
    <scope>NUCLEOTIDE SEQUENCE [LARGE SCALE GENOMIC DNA]</scope>
    <source>
        <strain evidence="2">ULC066bin1</strain>
    </source>
</reference>
<feature type="domain" description="Endonuclease GajA/Old nuclease/RecF-like AAA" evidence="1">
    <location>
        <begin position="1"/>
        <end position="461"/>
    </location>
</feature>
<dbReference type="AlphaFoldDB" id="A0A2W4WEN5"/>
<evidence type="ECO:0000313" key="2">
    <source>
        <dbReference type="EMBL" id="PZO43346.1"/>
    </source>
</evidence>
<evidence type="ECO:0000259" key="1">
    <source>
        <dbReference type="Pfam" id="PF13175"/>
    </source>
</evidence>
<sequence>MHLQRVQVPDFRVLKDVNITFEKDFNPRVFPLGSQNGGGKSTLLQLIFVLLHCSTNPDRYFAIKNLLNNFTLREDEDKRVLAIIDIWDGEKTINLEFFIGGDAYLQKILNTEANIDSYPETFFILQRAADIQQRISGFTRDEEELKNIIEQFGYRQSETTPSRKFPDDLKKRLLDLGIDFDSMEIELSDPDSLSKINRHSKTRLLNHQKKLQEESQILSDRISKIIEYLKLEKTIYINYHFYNKVVSNELEIEVLLCRISNLETEKWQEFLNNLSNKIFLAAPSTQIFLFLSKAERNSLFTNKNMYQVGLIRANSFLSGLFTYDFLATDILIKAFKNARDKDFKEALKTGKYGNNYKKLLQDLDFLLHDKQVNLMDDFSGLTFKLDRFKDSIELYPEDLSHGELKRLSVYVWLKYQNIEDSIVLMDEVDLALHPDWQYNIVSDLVEWVPNNQYILATHSYELCQALTPSHVKVLEPKLTERRSD</sequence>
<dbReference type="Proteomes" id="UP000249467">
    <property type="component" value="Unassembled WGS sequence"/>
</dbReference>
<dbReference type="InterPro" id="IPR041685">
    <property type="entry name" value="AAA_GajA/Old/RecF-like"/>
</dbReference>
<proteinExistence type="predicted"/>
<evidence type="ECO:0000313" key="3">
    <source>
        <dbReference type="Proteomes" id="UP000249467"/>
    </source>
</evidence>
<accession>A0A2W4WEN5</accession>